<dbReference type="AlphaFoldDB" id="A0A8K0JJZ6"/>
<reference evidence="3" key="1">
    <citation type="submission" date="2020-04" db="EMBL/GenBank/DDBJ databases">
        <title>Analysis of mating type loci in Filobasidium floriforme.</title>
        <authorList>
            <person name="Nowrousian M."/>
        </authorList>
    </citation>
    <scope>NUCLEOTIDE SEQUENCE</scope>
    <source>
        <strain evidence="3">CBS 6242</strain>
    </source>
</reference>
<dbReference type="GO" id="GO:0016413">
    <property type="term" value="F:O-acetyltransferase activity"/>
    <property type="evidence" value="ECO:0007669"/>
    <property type="project" value="InterPro"/>
</dbReference>
<dbReference type="Proteomes" id="UP000812966">
    <property type="component" value="Unassembled WGS sequence"/>
</dbReference>
<protein>
    <submittedName>
        <fullName evidence="3">Uncharacterized protein</fullName>
    </submittedName>
</protein>
<name>A0A8K0JJZ6_9TREE</name>
<organism evidence="3 4">
    <name type="scientific">Filobasidium floriforme</name>
    <dbReference type="NCBI Taxonomy" id="5210"/>
    <lineage>
        <taxon>Eukaryota</taxon>
        <taxon>Fungi</taxon>
        <taxon>Dikarya</taxon>
        <taxon>Basidiomycota</taxon>
        <taxon>Agaricomycotina</taxon>
        <taxon>Tremellomycetes</taxon>
        <taxon>Filobasidiales</taxon>
        <taxon>Filobasidiaceae</taxon>
        <taxon>Filobasidium</taxon>
    </lineage>
</organism>
<keyword evidence="4" id="KW-1185">Reference proteome</keyword>
<dbReference type="InterPro" id="IPR029962">
    <property type="entry name" value="TBL"/>
</dbReference>
<evidence type="ECO:0000313" key="4">
    <source>
        <dbReference type="Proteomes" id="UP000812966"/>
    </source>
</evidence>
<dbReference type="EMBL" id="JABELV010000101">
    <property type="protein sequence ID" value="KAG7531016.1"/>
    <property type="molecule type" value="Genomic_DNA"/>
</dbReference>
<dbReference type="PANTHER" id="PTHR32285">
    <property type="entry name" value="PROTEIN TRICHOME BIREFRINGENCE-LIKE 9-RELATED"/>
    <property type="match status" value="1"/>
</dbReference>
<evidence type="ECO:0000256" key="2">
    <source>
        <dbReference type="SAM" id="Phobius"/>
    </source>
</evidence>
<dbReference type="PANTHER" id="PTHR32285:SF48">
    <property type="entry name" value="PROTEIN TRICHOME BIREFRINGENCE-LIKE 19"/>
    <property type="match status" value="1"/>
</dbReference>
<proteinExistence type="predicted"/>
<sequence>MRQGSLRTHLRRWARGKKTLWTLNGLLLIICLSLLVDTYWDRLSSESSSLLESDDGNGSPVGYAMSGRNRAKPSQPLRQPRVPSTGTYSRRRATRSGSDPKGGVLKPMGPAYCTADQYANGTWEARPRPPKTLAEIRKLNSLSASGAMGCHPLQWPIETKGEPAYDEPAHLDRMVQAAAYHWVPAEGCRRRELAASVLVKRLLRSKGGMFIVGDSLTEQHAVILRNLLVYPGGPFEVTGYGDRPRFEGIMLNRDHPHTPEILRSAGVAASRCDTPIVSMYLERHLISREEMDEVMRGAEGNGYIPFSSGKGLEQWVAESIWYKEYVKVMTGPEVEVDPDVAVEENTVLVLNSGPHWVNYEFTTKEVDFYPELLDGWENTIELLLKKIADVPAAKQSVFWRATAPGHPHCELSTTAEKRTDFRSTTDPNFMRYNWDLFEQLNSRWKNRLGGGPGGPGRDVATGMQYLDIWPMSVQRPDSHLLPPNDCLHYCYGLGGVVEEWQKFLWHNVAAQSRNSDYHVDRPAYH</sequence>
<keyword evidence="2" id="KW-1133">Transmembrane helix</keyword>
<dbReference type="OrthoDB" id="630188at2759"/>
<gene>
    <name evidence="3" type="ORF">FFLO_04627</name>
</gene>
<comment type="caution">
    <text evidence="3">The sequence shown here is derived from an EMBL/GenBank/DDBJ whole genome shotgun (WGS) entry which is preliminary data.</text>
</comment>
<evidence type="ECO:0000256" key="1">
    <source>
        <dbReference type="SAM" id="MobiDB-lite"/>
    </source>
</evidence>
<feature type="region of interest" description="Disordered" evidence="1">
    <location>
        <begin position="48"/>
        <end position="107"/>
    </location>
</feature>
<keyword evidence="2" id="KW-0472">Membrane</keyword>
<accession>A0A8K0JJZ6</accession>
<evidence type="ECO:0000313" key="3">
    <source>
        <dbReference type="EMBL" id="KAG7531016.1"/>
    </source>
</evidence>
<keyword evidence="2" id="KW-0812">Transmembrane</keyword>
<feature type="transmembrane region" description="Helical" evidence="2">
    <location>
        <begin position="21"/>
        <end position="40"/>
    </location>
</feature>